<evidence type="ECO:0000259" key="12">
    <source>
        <dbReference type="Pfam" id="PF02852"/>
    </source>
</evidence>
<evidence type="ECO:0000256" key="1">
    <source>
        <dbReference type="ARBA" id="ARBA00007532"/>
    </source>
</evidence>
<evidence type="ECO:0000256" key="7">
    <source>
        <dbReference type="ARBA" id="ARBA00023284"/>
    </source>
</evidence>
<evidence type="ECO:0000256" key="3">
    <source>
        <dbReference type="ARBA" id="ARBA00022827"/>
    </source>
</evidence>
<feature type="binding site" evidence="9">
    <location>
        <position position="48"/>
    </location>
    <ligand>
        <name>FAD</name>
        <dbReference type="ChEBI" id="CHEBI:57692"/>
    </ligand>
</feature>
<dbReference type="InterPro" id="IPR001100">
    <property type="entry name" value="Pyr_nuc-diS_OxRdtase"/>
</dbReference>
<protein>
    <submittedName>
        <fullName evidence="14">Mycothione reductase</fullName>
    </submittedName>
</protein>
<evidence type="ECO:0000256" key="10">
    <source>
        <dbReference type="PIRSR" id="PIRSR000350-4"/>
    </source>
</evidence>
<dbReference type="Pfam" id="PF07992">
    <property type="entry name" value="Pyr_redox_2"/>
    <property type="match status" value="1"/>
</dbReference>
<dbReference type="Gene3D" id="3.50.50.60">
    <property type="entry name" value="FAD/NAD(P)-binding domain"/>
    <property type="match status" value="2"/>
</dbReference>
<evidence type="ECO:0000256" key="2">
    <source>
        <dbReference type="ARBA" id="ARBA00022630"/>
    </source>
</evidence>
<dbReference type="PANTHER" id="PTHR43014">
    <property type="entry name" value="MERCURIC REDUCTASE"/>
    <property type="match status" value="1"/>
</dbReference>
<comment type="cofactor">
    <cofactor evidence="9">
        <name>FAD</name>
        <dbReference type="ChEBI" id="CHEBI:57692"/>
    </cofactor>
    <text evidence="9">Binds 1 FAD per subunit.</text>
</comment>
<keyword evidence="6" id="KW-1015">Disulfide bond</keyword>
<dbReference type="GO" id="GO:0050660">
    <property type="term" value="F:flavin adenine dinucleotide binding"/>
    <property type="evidence" value="ECO:0007669"/>
    <property type="project" value="TreeGrafter"/>
</dbReference>
<keyword evidence="3 9" id="KW-0274">FAD</keyword>
<dbReference type="InterPro" id="IPR036188">
    <property type="entry name" value="FAD/NAD-bd_sf"/>
</dbReference>
<dbReference type="PRINTS" id="PR00368">
    <property type="entry name" value="FADPNR"/>
</dbReference>
<name>A0A4Q7URB0_PSEST</name>
<accession>A0A4Q7URB0</accession>
<feature type="binding site" evidence="9">
    <location>
        <begin position="177"/>
        <end position="184"/>
    </location>
    <ligand>
        <name>NAD(+)</name>
        <dbReference type="ChEBI" id="CHEBI:57540"/>
    </ligand>
</feature>
<evidence type="ECO:0000256" key="8">
    <source>
        <dbReference type="PIRSR" id="PIRSR000350-2"/>
    </source>
</evidence>
<reference evidence="14 15" key="1">
    <citation type="submission" date="2019-02" db="EMBL/GenBank/DDBJ databases">
        <title>Sequencing the genomes of 1000 actinobacteria strains.</title>
        <authorList>
            <person name="Klenk H.-P."/>
        </authorList>
    </citation>
    <scope>NUCLEOTIDE SEQUENCE [LARGE SCALE GENOMIC DNA]</scope>
    <source>
        <strain evidence="14 15">DSM 45779</strain>
    </source>
</reference>
<dbReference type="PROSITE" id="PS00076">
    <property type="entry name" value="PYRIDINE_REDOX_1"/>
    <property type="match status" value="1"/>
</dbReference>
<organism evidence="14 15">
    <name type="scientific">Pseudonocardia sediminis</name>
    <dbReference type="NCBI Taxonomy" id="1397368"/>
    <lineage>
        <taxon>Bacteria</taxon>
        <taxon>Bacillati</taxon>
        <taxon>Actinomycetota</taxon>
        <taxon>Actinomycetes</taxon>
        <taxon>Pseudonocardiales</taxon>
        <taxon>Pseudonocardiaceae</taxon>
        <taxon>Pseudonocardia</taxon>
    </lineage>
</organism>
<dbReference type="EMBL" id="SHKL01000001">
    <property type="protein sequence ID" value="RZT84232.1"/>
    <property type="molecule type" value="Genomic_DNA"/>
</dbReference>
<keyword evidence="2 11" id="KW-0285">Flavoprotein</keyword>
<dbReference type="Gene3D" id="3.30.390.30">
    <property type="match status" value="1"/>
</dbReference>
<dbReference type="PRINTS" id="PR00411">
    <property type="entry name" value="PNDRDTASEI"/>
</dbReference>
<comment type="similarity">
    <text evidence="1 11">Belongs to the class-I pyridine nucleotide-disulfide oxidoreductase family.</text>
</comment>
<keyword evidence="15" id="KW-1185">Reference proteome</keyword>
<dbReference type="AlphaFoldDB" id="A0A4Q7URB0"/>
<dbReference type="InterPro" id="IPR004099">
    <property type="entry name" value="Pyr_nucl-diS_OxRdtase_dimer"/>
</dbReference>
<dbReference type="Proteomes" id="UP000291591">
    <property type="component" value="Unassembled WGS sequence"/>
</dbReference>
<dbReference type="InterPro" id="IPR012999">
    <property type="entry name" value="Pyr_OxRdtase_I_AS"/>
</dbReference>
<feature type="domain" description="FAD/NAD(P)-binding" evidence="13">
    <location>
        <begin position="5"/>
        <end position="317"/>
    </location>
</feature>
<evidence type="ECO:0000256" key="4">
    <source>
        <dbReference type="ARBA" id="ARBA00022857"/>
    </source>
</evidence>
<keyword evidence="9" id="KW-0520">NAD</keyword>
<keyword evidence="4" id="KW-0521">NADP</keyword>
<dbReference type="InterPro" id="IPR017817">
    <property type="entry name" value="Mycothione_reductase"/>
</dbReference>
<dbReference type="Pfam" id="PF02852">
    <property type="entry name" value="Pyr_redox_dim"/>
    <property type="match status" value="1"/>
</dbReference>
<dbReference type="NCBIfam" id="NF005884">
    <property type="entry name" value="PRK07846.1"/>
    <property type="match status" value="1"/>
</dbReference>
<dbReference type="SUPFAM" id="SSF55424">
    <property type="entry name" value="FAD/NAD-linked reductases, dimerisation (C-terminal) domain"/>
    <property type="match status" value="1"/>
</dbReference>
<keyword evidence="7 11" id="KW-0676">Redox-active center</keyword>
<feature type="disulfide bond" description="Redox-active" evidence="10">
    <location>
        <begin position="39"/>
        <end position="44"/>
    </location>
</feature>
<dbReference type="GO" id="GO:0003955">
    <property type="term" value="F:NAD(P)H dehydrogenase (quinone) activity"/>
    <property type="evidence" value="ECO:0007669"/>
    <property type="project" value="TreeGrafter"/>
</dbReference>
<dbReference type="PIRSF" id="PIRSF000350">
    <property type="entry name" value="Mercury_reductase_MerA"/>
    <property type="match status" value="1"/>
</dbReference>
<dbReference type="InterPro" id="IPR016156">
    <property type="entry name" value="FAD/NAD-linked_Rdtase_dimer_sf"/>
</dbReference>
<comment type="caution">
    <text evidence="14">The sequence shown here is derived from an EMBL/GenBank/DDBJ whole genome shotgun (WGS) entry which is preliminary data.</text>
</comment>
<feature type="binding site" evidence="9">
    <location>
        <position position="304"/>
    </location>
    <ligand>
        <name>FAD</name>
        <dbReference type="ChEBI" id="CHEBI:57692"/>
    </ligand>
</feature>
<proteinExistence type="inferred from homology"/>
<evidence type="ECO:0000259" key="13">
    <source>
        <dbReference type="Pfam" id="PF07992"/>
    </source>
</evidence>
<keyword evidence="9" id="KW-0547">Nucleotide-binding</keyword>
<feature type="binding site" evidence="9">
    <location>
        <position position="263"/>
    </location>
    <ligand>
        <name>NAD(+)</name>
        <dbReference type="ChEBI" id="CHEBI:57540"/>
    </ligand>
</feature>
<evidence type="ECO:0000256" key="5">
    <source>
        <dbReference type="ARBA" id="ARBA00023002"/>
    </source>
</evidence>
<dbReference type="InterPro" id="IPR023753">
    <property type="entry name" value="FAD/NAD-binding_dom"/>
</dbReference>
<feature type="domain" description="Pyridine nucleotide-disulphide oxidoreductase dimerisation" evidence="12">
    <location>
        <begin position="340"/>
        <end position="449"/>
    </location>
</feature>
<gene>
    <name evidence="14" type="ORF">EV383_1070</name>
</gene>
<dbReference type="SUPFAM" id="SSF51905">
    <property type="entry name" value="FAD/NAD(P)-binding domain"/>
    <property type="match status" value="1"/>
</dbReference>
<keyword evidence="5 11" id="KW-0560">Oxidoreductase</keyword>
<dbReference type="GO" id="GO:0016668">
    <property type="term" value="F:oxidoreductase activity, acting on a sulfur group of donors, NAD(P) as acceptor"/>
    <property type="evidence" value="ECO:0007669"/>
    <property type="project" value="InterPro"/>
</dbReference>
<evidence type="ECO:0000313" key="14">
    <source>
        <dbReference type="EMBL" id="RZT84232.1"/>
    </source>
</evidence>
<dbReference type="OrthoDB" id="4678789at2"/>
<sequence length="456" mass="48977">MRHHDLVVIGTGSGNMIIDERFDGLDVAVVEQTAFGGTCLNVGCIPTKMLAYAAEVAHTVRQASDYGVDAHVDKVRWPDIRDRVFSRLDPISADGRKGREESDNVTVYLGHAEFSGPRALTVTGDAGTQEFTADRIVIAAGGRPMVPPPVEKSGVHYETSDSIMRIDEIPGRLAIIGGGYIAAEFAHVFGGLGAEVTIIDVADSLLSALDETVSERFTEIARDRFDVRVGRSAEKVESAGDGVRLTLDDGSTVEADRLLVAAGRVPNGDRLNLGAAGIDTHDDGRIAVDPYLRTSVDGVFALGDVSSPVQLKHSANHEATVVQYNLLNPDAMREVDLNLVPAAVFASPQIGMIGRTEQQCCDEGLDYRTVVQPYSDVAYGWALEDRTGFCKLIADPSTGQLLGAHVLGPQAPTMVQQLVQAMALQVPVKRLAEVQYWIHPGLTEVLENALRGLDLD</sequence>
<evidence type="ECO:0000313" key="15">
    <source>
        <dbReference type="Proteomes" id="UP000291591"/>
    </source>
</evidence>
<dbReference type="PANTHER" id="PTHR43014:SF4">
    <property type="entry name" value="PYRIDINE NUCLEOTIDE-DISULFIDE OXIDOREDUCTASE RCLA-RELATED"/>
    <property type="match status" value="1"/>
</dbReference>
<evidence type="ECO:0000256" key="9">
    <source>
        <dbReference type="PIRSR" id="PIRSR000350-3"/>
    </source>
</evidence>
<dbReference type="RefSeq" id="WP_130288863.1">
    <property type="nucleotide sequence ID" value="NZ_SHKL01000001.1"/>
</dbReference>
<dbReference type="NCBIfam" id="TIGR03452">
    <property type="entry name" value="mycothione_red"/>
    <property type="match status" value="1"/>
</dbReference>
<evidence type="ECO:0000256" key="6">
    <source>
        <dbReference type="ARBA" id="ARBA00023157"/>
    </source>
</evidence>
<evidence type="ECO:0000256" key="11">
    <source>
        <dbReference type="RuleBase" id="RU003691"/>
    </source>
</evidence>
<feature type="active site" description="Proton acceptor" evidence="8">
    <location>
        <position position="439"/>
    </location>
</feature>